<dbReference type="EMBL" id="QRMS01000002">
    <property type="protein sequence ID" value="RHJ88265.1"/>
    <property type="molecule type" value="Genomic_DNA"/>
</dbReference>
<evidence type="ECO:0000313" key="4">
    <source>
        <dbReference type="Proteomes" id="UP000284841"/>
    </source>
</evidence>
<dbReference type="Proteomes" id="UP000284841">
    <property type="component" value="Unassembled WGS sequence"/>
</dbReference>
<sequence length="532" mass="59177">MSTKRNAYVNGKIFTSDDSNLYAEAMIVEDGVITWVGKEVDMPAEDYEKVDLAGKRVLPGFVDAHEHPAMLAEMSKQISCLPPVVHSIEELIEKIKEVRAQQGPGEWIKGWGYDEGKFAERRSPNRYDLDKGCSDSPVYLLRTCAHIICLNSKALEMAGVTKDTPDPEGGAIDRDENGEPTGVLRENARDLVNHLLPPLTQDQKADLVADLGQLLLSQGITAICDMGNMDPSDNYALYYAAAEKGFKQKVGIYYMWNYFHNDPDFRIPEKQFDKNQQIFSAGIKTIGDGSVSGRTAWMNEPYLDSDEYGISTITDEEMESAIAFCKRYHCQLSMHAMGGKTIDRMVNRVYKEEKWTLDDTPHLRLEHITEPSDQAIEKTIEKGFAFATQPIFLYAEIESYLKNLGPERTKTTYPVKTMLEKGVNLCFSTDAPATSWAVPSDPFPCIKGAVTRKAYDGTDCGQDQAVDIETAVKLYTKASAGVAGFKNIGQLRAGYQADFIVLCDDLLSVPSEEIDKVCVAATYVGGEKVYEK</sequence>
<evidence type="ECO:0000313" key="3">
    <source>
        <dbReference type="EMBL" id="RHJ88265.1"/>
    </source>
</evidence>
<accession>A0A415E402</accession>
<dbReference type="Pfam" id="PF07969">
    <property type="entry name" value="Amidohydro_3"/>
    <property type="match status" value="1"/>
</dbReference>
<dbReference type="STRING" id="1776384.GCA_900086585_03853"/>
<dbReference type="SUPFAM" id="SSF51556">
    <property type="entry name" value="Metallo-dependent hydrolases"/>
    <property type="match status" value="1"/>
</dbReference>
<keyword evidence="3" id="KW-0378">Hydrolase</keyword>
<dbReference type="GO" id="GO:0016810">
    <property type="term" value="F:hydrolase activity, acting on carbon-nitrogen (but not peptide) bonds"/>
    <property type="evidence" value="ECO:0007669"/>
    <property type="project" value="InterPro"/>
</dbReference>
<dbReference type="OrthoDB" id="9767366at2"/>
<evidence type="ECO:0000256" key="1">
    <source>
        <dbReference type="SAM" id="MobiDB-lite"/>
    </source>
</evidence>
<dbReference type="Gene3D" id="3.10.310.70">
    <property type="match status" value="1"/>
</dbReference>
<dbReference type="PANTHER" id="PTHR22642:SF2">
    <property type="entry name" value="PROTEIN LONG AFTER FAR-RED 3"/>
    <property type="match status" value="1"/>
</dbReference>
<proteinExistence type="predicted"/>
<protein>
    <submittedName>
        <fullName evidence="3">Amidohydrolase</fullName>
    </submittedName>
</protein>
<evidence type="ECO:0000259" key="2">
    <source>
        <dbReference type="Pfam" id="PF07969"/>
    </source>
</evidence>
<dbReference type="Gene3D" id="2.30.40.10">
    <property type="entry name" value="Urease, subunit C, domain 1"/>
    <property type="match status" value="1"/>
</dbReference>
<dbReference type="CDD" id="cd01300">
    <property type="entry name" value="YtcJ_like"/>
    <property type="match status" value="1"/>
</dbReference>
<feature type="domain" description="Amidohydrolase 3" evidence="2">
    <location>
        <begin position="50"/>
        <end position="530"/>
    </location>
</feature>
<dbReference type="InterPro" id="IPR033932">
    <property type="entry name" value="YtcJ-like"/>
</dbReference>
<feature type="region of interest" description="Disordered" evidence="1">
    <location>
        <begin position="160"/>
        <end position="181"/>
    </location>
</feature>
<gene>
    <name evidence="3" type="ORF">DW099_07590</name>
</gene>
<name>A0A415E402_9FIRM</name>
<dbReference type="AlphaFoldDB" id="A0A415E402"/>
<keyword evidence="4" id="KW-1185">Reference proteome</keyword>
<dbReference type="Gene3D" id="3.20.20.140">
    <property type="entry name" value="Metal-dependent hydrolases"/>
    <property type="match status" value="1"/>
</dbReference>
<dbReference type="InterPro" id="IPR013108">
    <property type="entry name" value="Amidohydro_3"/>
</dbReference>
<dbReference type="InterPro" id="IPR011059">
    <property type="entry name" value="Metal-dep_hydrolase_composite"/>
</dbReference>
<dbReference type="SUPFAM" id="SSF51338">
    <property type="entry name" value="Composite domain of metallo-dependent hydrolases"/>
    <property type="match status" value="1"/>
</dbReference>
<comment type="caution">
    <text evidence="3">The sequence shown here is derived from an EMBL/GenBank/DDBJ whole genome shotgun (WGS) entry which is preliminary data.</text>
</comment>
<dbReference type="InterPro" id="IPR032466">
    <property type="entry name" value="Metal_Hydrolase"/>
</dbReference>
<organism evidence="3 4">
    <name type="scientific">Emergencia timonensis</name>
    <dbReference type="NCBI Taxonomy" id="1776384"/>
    <lineage>
        <taxon>Bacteria</taxon>
        <taxon>Bacillati</taxon>
        <taxon>Bacillota</taxon>
        <taxon>Clostridia</taxon>
        <taxon>Peptostreptococcales</taxon>
        <taxon>Anaerovoracaceae</taxon>
        <taxon>Emergencia</taxon>
    </lineage>
</organism>
<dbReference type="PANTHER" id="PTHR22642">
    <property type="entry name" value="IMIDAZOLONEPROPIONASE"/>
    <property type="match status" value="1"/>
</dbReference>
<dbReference type="RefSeq" id="WP_118334879.1">
    <property type="nucleotide sequence ID" value="NZ_AP025567.1"/>
</dbReference>
<reference evidence="3 4" key="1">
    <citation type="submission" date="2018-08" db="EMBL/GenBank/DDBJ databases">
        <title>A genome reference for cultivated species of the human gut microbiota.</title>
        <authorList>
            <person name="Zou Y."/>
            <person name="Xue W."/>
            <person name="Luo G."/>
        </authorList>
    </citation>
    <scope>NUCLEOTIDE SEQUENCE [LARGE SCALE GENOMIC DNA]</scope>
    <source>
        <strain evidence="3 4">AM07-24</strain>
    </source>
</reference>